<evidence type="ECO:0000256" key="15">
    <source>
        <dbReference type="RuleBase" id="RU368018"/>
    </source>
</evidence>
<dbReference type="Gene3D" id="3.30.40.10">
    <property type="entry name" value="Zinc/RING finger domain, C3HC4 (zinc finger)"/>
    <property type="match status" value="1"/>
</dbReference>
<evidence type="ECO:0000313" key="18">
    <source>
        <dbReference type="EMBL" id="KAJ3433706.1"/>
    </source>
</evidence>
<comment type="catalytic activity">
    <reaction evidence="1 15">
        <text>S-ubiquitinyl-[E2 ubiquitin-conjugating enzyme]-L-cysteine + [acceptor protein]-L-lysine = [E2 ubiquitin-conjugating enzyme]-L-cysteine + N(6)-ubiquitinyl-[acceptor protein]-L-lysine.</text>
        <dbReference type="EC" id="2.3.2.27"/>
    </reaction>
</comment>
<evidence type="ECO:0000256" key="1">
    <source>
        <dbReference type="ARBA" id="ARBA00000900"/>
    </source>
</evidence>
<evidence type="ECO:0000256" key="2">
    <source>
        <dbReference type="ARBA" id="ARBA00004123"/>
    </source>
</evidence>
<name>A0AAV7YYC1_9EUKA</name>
<evidence type="ECO:0000313" key="19">
    <source>
        <dbReference type="Proteomes" id="UP001146793"/>
    </source>
</evidence>
<organism evidence="18 19">
    <name type="scientific">Anaeramoeba flamelloides</name>
    <dbReference type="NCBI Taxonomy" id="1746091"/>
    <lineage>
        <taxon>Eukaryota</taxon>
        <taxon>Metamonada</taxon>
        <taxon>Anaeramoebidae</taxon>
        <taxon>Anaeramoeba</taxon>
    </lineage>
</organism>
<dbReference type="PANTHER" id="PTHR20973">
    <property type="entry name" value="NON-SMC ELEMENT 1-RELATED"/>
    <property type="match status" value="1"/>
</dbReference>
<dbReference type="Proteomes" id="UP001146793">
    <property type="component" value="Unassembled WGS sequence"/>
</dbReference>
<dbReference type="PANTHER" id="PTHR20973:SF0">
    <property type="entry name" value="NON-STRUCTURAL MAINTENANCE OF CHROMOSOMES ELEMENT 1 HOMOLOG"/>
    <property type="match status" value="1"/>
</dbReference>
<feature type="region of interest" description="Disordered" evidence="16">
    <location>
        <begin position="53"/>
        <end position="96"/>
    </location>
</feature>
<dbReference type="GO" id="GO:0061630">
    <property type="term" value="F:ubiquitin protein ligase activity"/>
    <property type="evidence" value="ECO:0007669"/>
    <property type="project" value="UniProtKB-EC"/>
</dbReference>
<feature type="compositionally biased region" description="Basic residues" evidence="16">
    <location>
        <begin position="77"/>
        <end position="87"/>
    </location>
</feature>
<dbReference type="GO" id="GO:0000724">
    <property type="term" value="P:double-strand break repair via homologous recombination"/>
    <property type="evidence" value="ECO:0007669"/>
    <property type="project" value="TreeGrafter"/>
</dbReference>
<evidence type="ECO:0000256" key="4">
    <source>
        <dbReference type="ARBA" id="ARBA00012483"/>
    </source>
</evidence>
<dbReference type="EC" id="2.3.2.27" evidence="4 15"/>
<keyword evidence="9 15" id="KW-0863">Zinc-finger</keyword>
<evidence type="ECO:0000256" key="9">
    <source>
        <dbReference type="ARBA" id="ARBA00022771"/>
    </source>
</evidence>
<keyword evidence="7 15" id="KW-0479">Metal-binding</keyword>
<proteinExistence type="inferred from homology"/>
<evidence type="ECO:0000256" key="10">
    <source>
        <dbReference type="ARBA" id="ARBA00022786"/>
    </source>
</evidence>
<keyword evidence="8 15" id="KW-0227">DNA damage</keyword>
<comment type="caution">
    <text evidence="18">The sequence shown here is derived from an EMBL/GenBank/DDBJ whole genome shotgun (WGS) entry which is preliminary data.</text>
</comment>
<comment type="similarity">
    <text evidence="3 15">Belongs to the NSE1 family.</text>
</comment>
<dbReference type="GO" id="GO:0030915">
    <property type="term" value="C:Smc5-Smc6 complex"/>
    <property type="evidence" value="ECO:0007669"/>
    <property type="project" value="UniProtKB-UniRule"/>
</dbReference>
<protein>
    <recommendedName>
        <fullName evidence="5 15">Non-structural maintenance of chromosomes element 1 homolog</fullName>
        <ecNumber evidence="4 15">2.3.2.27</ecNumber>
    </recommendedName>
</protein>
<keyword evidence="14 15" id="KW-0539">Nucleus</keyword>
<evidence type="ECO:0000256" key="16">
    <source>
        <dbReference type="SAM" id="MobiDB-lite"/>
    </source>
</evidence>
<evidence type="ECO:0000256" key="12">
    <source>
        <dbReference type="ARBA" id="ARBA00023172"/>
    </source>
</evidence>
<evidence type="ECO:0000256" key="14">
    <source>
        <dbReference type="ARBA" id="ARBA00023242"/>
    </source>
</evidence>
<evidence type="ECO:0000256" key="6">
    <source>
        <dbReference type="ARBA" id="ARBA00022679"/>
    </source>
</evidence>
<keyword evidence="6 15" id="KW-0808">Transferase</keyword>
<dbReference type="InterPro" id="IPR011513">
    <property type="entry name" value="Nse1"/>
</dbReference>
<evidence type="ECO:0000256" key="7">
    <source>
        <dbReference type="ARBA" id="ARBA00022723"/>
    </source>
</evidence>
<keyword evidence="12 15" id="KW-0233">DNA recombination</keyword>
<accession>A0AAV7YYC1</accession>
<dbReference type="InterPro" id="IPR014857">
    <property type="entry name" value="Nse1_RING_C4HC3-type"/>
</dbReference>
<gene>
    <name evidence="18" type="ORF">M0812_22672</name>
</gene>
<dbReference type="EMBL" id="JANTQA010000047">
    <property type="protein sequence ID" value="KAJ3433706.1"/>
    <property type="molecule type" value="Genomic_DNA"/>
</dbReference>
<keyword evidence="10 15" id="KW-0833">Ubl conjugation pathway</keyword>
<dbReference type="GO" id="GO:0008270">
    <property type="term" value="F:zinc ion binding"/>
    <property type="evidence" value="ECO:0007669"/>
    <property type="project" value="UniProtKB-KW"/>
</dbReference>
<keyword evidence="11 15" id="KW-0862">Zinc</keyword>
<dbReference type="AlphaFoldDB" id="A0AAV7YYC1"/>
<dbReference type="GO" id="GO:0005634">
    <property type="term" value="C:nucleus"/>
    <property type="evidence" value="ECO:0007669"/>
    <property type="project" value="UniProtKB-SubCell"/>
</dbReference>
<evidence type="ECO:0000256" key="13">
    <source>
        <dbReference type="ARBA" id="ARBA00023204"/>
    </source>
</evidence>
<dbReference type="Pfam" id="PF07574">
    <property type="entry name" value="SMC_Nse1"/>
    <property type="match status" value="1"/>
</dbReference>
<comment type="subcellular location">
    <subcellularLocation>
        <location evidence="2 15">Nucleus</location>
    </subcellularLocation>
</comment>
<comment type="subunit">
    <text evidence="15">Component of the Smc5-Smc6 complex.</text>
</comment>
<evidence type="ECO:0000256" key="3">
    <source>
        <dbReference type="ARBA" id="ARBA00010258"/>
    </source>
</evidence>
<dbReference type="InterPro" id="IPR036388">
    <property type="entry name" value="WH-like_DNA-bd_sf"/>
</dbReference>
<dbReference type="Pfam" id="PF08746">
    <property type="entry name" value="zf-RING-like"/>
    <property type="match status" value="1"/>
</dbReference>
<evidence type="ECO:0000256" key="5">
    <source>
        <dbReference type="ARBA" id="ARBA00019422"/>
    </source>
</evidence>
<sequence length="333" mass="39139">MEFEHKLFLQALMTLDIIKEGYLLKLYCKVLIQKSCYESDQINEEAIVLENENSSDLSDRDEKKRNKTEDKDEKTSNKNKNKNKNNHKPNEQSFVRDIKYVPPKEKILDSMNQLIEIINTHVMDLFFLIKTTRCPETGERYFGIVNTKRDTNTLSDKIQTLLQQETSLERTKSSLKNKGILKVEQLNEDSKRSYSYSIQEAMLFQKVIDEIVQSEEGEIFENQALNLAQKMTKVQANKFFYHLVKEKWLQFSTQNIQGETVRFLIIGIRSYLDLEEYLDRIAKRCAFCEQICVKGKKCSNCGYPIHPYCSKKLWQDLPSNLTKNCPNCREEFD</sequence>
<keyword evidence="13 15" id="KW-0234">DNA repair</keyword>
<evidence type="ECO:0000256" key="11">
    <source>
        <dbReference type="ARBA" id="ARBA00022833"/>
    </source>
</evidence>
<evidence type="ECO:0000259" key="17">
    <source>
        <dbReference type="Pfam" id="PF08746"/>
    </source>
</evidence>
<dbReference type="InterPro" id="IPR013083">
    <property type="entry name" value="Znf_RING/FYVE/PHD"/>
</dbReference>
<feature type="compositionally biased region" description="Basic and acidic residues" evidence="16">
    <location>
        <begin position="57"/>
        <end position="76"/>
    </location>
</feature>
<evidence type="ECO:0000256" key="8">
    <source>
        <dbReference type="ARBA" id="ARBA00022763"/>
    </source>
</evidence>
<feature type="domain" description="Non-structural maintenance of chromosomes element 1 RING C4HC3-type" evidence="17">
    <location>
        <begin position="285"/>
        <end position="328"/>
    </location>
</feature>
<reference evidence="18" key="1">
    <citation type="submission" date="2022-08" db="EMBL/GenBank/DDBJ databases">
        <title>Novel sulphate-reducing endosymbionts in the free-living metamonad Anaeramoeba.</title>
        <authorList>
            <person name="Jerlstrom-Hultqvist J."/>
            <person name="Cepicka I."/>
            <person name="Gallot-Lavallee L."/>
            <person name="Salas-Leiva D."/>
            <person name="Curtis B.A."/>
            <person name="Zahonova K."/>
            <person name="Pipaliya S."/>
            <person name="Dacks J."/>
            <person name="Roger A.J."/>
        </authorList>
    </citation>
    <scope>NUCLEOTIDE SEQUENCE</scope>
    <source>
        <strain evidence="18">Busselton2</strain>
    </source>
</reference>
<dbReference type="Gene3D" id="1.10.10.10">
    <property type="entry name" value="Winged helix-like DNA-binding domain superfamily/Winged helix DNA-binding domain"/>
    <property type="match status" value="1"/>
</dbReference>